<evidence type="ECO:0000256" key="2">
    <source>
        <dbReference type="ARBA" id="ARBA00006015"/>
    </source>
</evidence>
<dbReference type="InterPro" id="IPR017930">
    <property type="entry name" value="Myb_dom"/>
</dbReference>
<feature type="domain" description="Response regulatory" evidence="14">
    <location>
        <begin position="25"/>
        <end position="140"/>
    </location>
</feature>
<reference evidence="16" key="1">
    <citation type="journal article" date="2023" name="Science">
        <title>Elucidation of the pathway for biosynthesis of saponin adjuvants from the soapbark tree.</title>
        <authorList>
            <person name="Reed J."/>
            <person name="Orme A."/>
            <person name="El-Demerdash A."/>
            <person name="Owen C."/>
            <person name="Martin L.B.B."/>
            <person name="Misra R.C."/>
            <person name="Kikuchi S."/>
            <person name="Rejzek M."/>
            <person name="Martin A.C."/>
            <person name="Harkess A."/>
            <person name="Leebens-Mack J."/>
            <person name="Louveau T."/>
            <person name="Stephenson M.J."/>
            <person name="Osbourn A."/>
        </authorList>
    </citation>
    <scope>NUCLEOTIDE SEQUENCE</scope>
    <source>
        <strain evidence="16">S10</strain>
    </source>
</reference>
<evidence type="ECO:0000256" key="8">
    <source>
        <dbReference type="ARBA" id="ARBA00023159"/>
    </source>
</evidence>
<dbReference type="PIRSF" id="PIRSF036392">
    <property type="entry name" value="RR_ARR_type-B"/>
    <property type="match status" value="1"/>
</dbReference>
<evidence type="ECO:0000259" key="14">
    <source>
        <dbReference type="PROSITE" id="PS50110"/>
    </source>
</evidence>
<dbReference type="PROSITE" id="PS51294">
    <property type="entry name" value="HTH_MYB"/>
    <property type="match status" value="1"/>
</dbReference>
<dbReference type="SUPFAM" id="SSF52172">
    <property type="entry name" value="CheY-like"/>
    <property type="match status" value="1"/>
</dbReference>
<dbReference type="Gene3D" id="1.10.10.60">
    <property type="entry name" value="Homeodomain-like"/>
    <property type="match status" value="1"/>
</dbReference>
<evidence type="ECO:0000256" key="5">
    <source>
        <dbReference type="ARBA" id="ARBA00023012"/>
    </source>
</evidence>
<dbReference type="InterPro" id="IPR001789">
    <property type="entry name" value="Sig_transdc_resp-reg_receiver"/>
</dbReference>
<dbReference type="PANTHER" id="PTHR43874">
    <property type="entry name" value="TWO-COMPONENT RESPONSE REGULATOR"/>
    <property type="match status" value="1"/>
</dbReference>
<keyword evidence="6 11" id="KW-0805">Transcription regulation</keyword>
<dbReference type="KEGG" id="qsa:O6P43_003010"/>
<evidence type="ECO:0000256" key="1">
    <source>
        <dbReference type="ARBA" id="ARBA00004123"/>
    </source>
</evidence>
<dbReference type="SUPFAM" id="SSF46689">
    <property type="entry name" value="Homeodomain-like"/>
    <property type="match status" value="1"/>
</dbReference>
<keyword evidence="5 11" id="KW-0902">Two-component regulatory system</keyword>
<dbReference type="Proteomes" id="UP001163823">
    <property type="component" value="Chromosome 2"/>
</dbReference>
<dbReference type="InterPro" id="IPR006447">
    <property type="entry name" value="Myb_dom_plants"/>
</dbReference>
<dbReference type="NCBIfam" id="TIGR01557">
    <property type="entry name" value="myb_SHAQKYF"/>
    <property type="match status" value="1"/>
</dbReference>
<gene>
    <name evidence="16" type="ORF">O6P43_003010</name>
</gene>
<feature type="modified residue" description="4-aspartylphosphate" evidence="12">
    <location>
        <position position="76"/>
    </location>
</feature>
<dbReference type="GO" id="GO:0009736">
    <property type="term" value="P:cytokinin-activated signaling pathway"/>
    <property type="evidence" value="ECO:0007669"/>
    <property type="project" value="UniProtKB-KW"/>
</dbReference>
<evidence type="ECO:0000313" key="16">
    <source>
        <dbReference type="EMBL" id="KAJ7979632.1"/>
    </source>
</evidence>
<evidence type="ECO:0000313" key="17">
    <source>
        <dbReference type="Proteomes" id="UP001163823"/>
    </source>
</evidence>
<dbReference type="InterPro" id="IPR001005">
    <property type="entry name" value="SANT/Myb"/>
</dbReference>
<dbReference type="PANTHER" id="PTHR43874:SF205">
    <property type="entry name" value="TWO-COMPONENT RESPONSE REGULATOR ORR23"/>
    <property type="match status" value="1"/>
</dbReference>
<organism evidence="16 17">
    <name type="scientific">Quillaja saponaria</name>
    <name type="common">Soap bark tree</name>
    <dbReference type="NCBI Taxonomy" id="32244"/>
    <lineage>
        <taxon>Eukaryota</taxon>
        <taxon>Viridiplantae</taxon>
        <taxon>Streptophyta</taxon>
        <taxon>Embryophyta</taxon>
        <taxon>Tracheophyta</taxon>
        <taxon>Spermatophyta</taxon>
        <taxon>Magnoliopsida</taxon>
        <taxon>eudicotyledons</taxon>
        <taxon>Gunneridae</taxon>
        <taxon>Pentapetalae</taxon>
        <taxon>rosids</taxon>
        <taxon>fabids</taxon>
        <taxon>Fabales</taxon>
        <taxon>Quillajaceae</taxon>
        <taxon>Quillaja</taxon>
    </lineage>
</organism>
<protein>
    <recommendedName>
        <fullName evidence="11">Two-component response regulator</fullName>
    </recommendedName>
</protein>
<comment type="subcellular location">
    <subcellularLocation>
        <location evidence="1 11">Nucleus</location>
    </subcellularLocation>
</comment>
<proteinExistence type="inferred from homology"/>
<dbReference type="FunFam" id="1.10.10.60:FF:000007">
    <property type="entry name" value="Two-component response regulator"/>
    <property type="match status" value="1"/>
</dbReference>
<evidence type="ECO:0000256" key="12">
    <source>
        <dbReference type="PROSITE-ProRule" id="PRU00169"/>
    </source>
</evidence>
<dbReference type="EMBL" id="JARAOO010000002">
    <property type="protein sequence ID" value="KAJ7979632.1"/>
    <property type="molecule type" value="Genomic_DNA"/>
</dbReference>
<comment type="similarity">
    <text evidence="2">Belongs to the ARR family. Type-B subfamily.</text>
</comment>
<keyword evidence="4" id="KW-0932">Cytokinin signaling pathway</keyword>
<dbReference type="Gene3D" id="3.40.50.2300">
    <property type="match status" value="1"/>
</dbReference>
<dbReference type="GO" id="GO:0000160">
    <property type="term" value="P:phosphorelay signal transduction system"/>
    <property type="evidence" value="ECO:0007669"/>
    <property type="project" value="UniProtKB-KW"/>
</dbReference>
<dbReference type="GO" id="GO:0003677">
    <property type="term" value="F:DNA binding"/>
    <property type="evidence" value="ECO:0007669"/>
    <property type="project" value="UniProtKB-KW"/>
</dbReference>
<feature type="compositionally biased region" description="Basic and acidic residues" evidence="13">
    <location>
        <begin position="146"/>
        <end position="163"/>
    </location>
</feature>
<keyword evidence="17" id="KW-1185">Reference proteome</keyword>
<keyword evidence="10 11" id="KW-0539">Nucleus</keyword>
<evidence type="ECO:0000256" key="7">
    <source>
        <dbReference type="ARBA" id="ARBA00023125"/>
    </source>
</evidence>
<feature type="compositionally biased region" description="Polar residues" evidence="13">
    <location>
        <begin position="168"/>
        <end position="178"/>
    </location>
</feature>
<evidence type="ECO:0000256" key="3">
    <source>
        <dbReference type="ARBA" id="ARBA00022553"/>
    </source>
</evidence>
<comment type="function">
    <text evidence="11">Transcriptional activator that binds specific DNA sequence.</text>
</comment>
<name>A0AAD7QDP9_QUISA</name>
<evidence type="ECO:0000256" key="10">
    <source>
        <dbReference type="ARBA" id="ARBA00023242"/>
    </source>
</evidence>
<keyword evidence="3 12" id="KW-0597">Phosphoprotein</keyword>
<keyword evidence="9 11" id="KW-0804">Transcription</keyword>
<comment type="caution">
    <text evidence="16">The sequence shown here is derived from an EMBL/GenBank/DDBJ whole genome shotgun (WGS) entry which is preliminary data.</text>
</comment>
<accession>A0AAD7QDP9</accession>
<evidence type="ECO:0000256" key="13">
    <source>
        <dbReference type="SAM" id="MobiDB-lite"/>
    </source>
</evidence>
<dbReference type="AlphaFoldDB" id="A0AAD7QDP9"/>
<keyword evidence="8 11" id="KW-0010">Activator</keyword>
<dbReference type="Pfam" id="PF00249">
    <property type="entry name" value="Myb_DNA-binding"/>
    <property type="match status" value="1"/>
</dbReference>
<dbReference type="SMART" id="SM00448">
    <property type="entry name" value="REC"/>
    <property type="match status" value="1"/>
</dbReference>
<evidence type="ECO:0000256" key="9">
    <source>
        <dbReference type="ARBA" id="ARBA00023163"/>
    </source>
</evidence>
<dbReference type="InterPro" id="IPR017053">
    <property type="entry name" value="Response_reg_B-typ_pln"/>
</dbReference>
<evidence type="ECO:0000256" key="6">
    <source>
        <dbReference type="ARBA" id="ARBA00023015"/>
    </source>
</evidence>
<keyword evidence="7 11" id="KW-0238">DNA-binding</keyword>
<dbReference type="InterPro" id="IPR009057">
    <property type="entry name" value="Homeodomain-like_sf"/>
</dbReference>
<sequence length="600" mass="66209">MPMEEQRGYLVSEGGAKDQFPVGMRVLAVDDDPICLKVLETLLRKCQYQVTTTNQAIKALKMLRENRNMFDLVISDVNMPDIDGFKLLELVGLEMDLPVIMLSAHSDTELVMKGVTHGACDYLLKPVRIEQLKNIWQHVVRRRKFDSNDQSKVPNQEKARKLAGESGQGMSSPNNVDQNGKLGKRRKDQSENDEEEGEDDEEENEDPSTQKKPRVVWSVELHRKFVAAVNQLGLEKAVPKKILDMMNVEGLTRENVASHLQKYRLYLKRISSVAAQQANMVAALGGKDSSYIQMSSLDGFGEFRTLSGSERLSSTALSSYTSAGMFGRSNSPAGLSLIGITSSGLIQPEINQVQQSNCAASIGQFSPVDDSNGFTVARSFPGNKANVGCAIDSVSSFSNNRLMLQGNPQQTHSPGTFVNHSSLRAASLNAESFDIDVCGSSNILDYNRCNENWQNSVQLSKFPSNSLPLTAVPLEDARGNAQCQEGLIGNVVQATNYKPMQRMSSLGQNLNQNNAICNMRIDVSSIDQLNAATPSIRQSSDVEKFSTDMMSNQTYFMEQMKSQNVFARNDSESLDDITSSMGKRDQNQMLLMDGELGFEA</sequence>
<feature type="compositionally biased region" description="Acidic residues" evidence="13">
    <location>
        <begin position="191"/>
        <end position="206"/>
    </location>
</feature>
<dbReference type="InterPro" id="IPR011006">
    <property type="entry name" value="CheY-like_superfamily"/>
</dbReference>
<dbReference type="InterPro" id="IPR045279">
    <property type="entry name" value="ARR-like"/>
</dbReference>
<evidence type="ECO:0000256" key="11">
    <source>
        <dbReference type="PIRNR" id="PIRNR036392"/>
    </source>
</evidence>
<dbReference type="PROSITE" id="PS50110">
    <property type="entry name" value="RESPONSE_REGULATORY"/>
    <property type="match status" value="1"/>
</dbReference>
<dbReference type="GO" id="GO:0003700">
    <property type="term" value="F:DNA-binding transcription factor activity"/>
    <property type="evidence" value="ECO:0007669"/>
    <property type="project" value="UniProtKB-UniRule"/>
</dbReference>
<evidence type="ECO:0000256" key="4">
    <source>
        <dbReference type="ARBA" id="ARBA00022864"/>
    </source>
</evidence>
<dbReference type="GO" id="GO:0005634">
    <property type="term" value="C:nucleus"/>
    <property type="evidence" value="ECO:0007669"/>
    <property type="project" value="UniProtKB-SubCell"/>
</dbReference>
<dbReference type="Pfam" id="PF00072">
    <property type="entry name" value="Response_reg"/>
    <property type="match status" value="1"/>
</dbReference>
<dbReference type="CDD" id="cd17584">
    <property type="entry name" value="REC_typeB_ARR-like"/>
    <property type="match status" value="1"/>
</dbReference>
<evidence type="ECO:0000259" key="15">
    <source>
        <dbReference type="PROSITE" id="PS51294"/>
    </source>
</evidence>
<feature type="domain" description="HTH myb-type" evidence="15">
    <location>
        <begin position="209"/>
        <end position="268"/>
    </location>
</feature>
<feature type="region of interest" description="Disordered" evidence="13">
    <location>
        <begin position="146"/>
        <end position="213"/>
    </location>
</feature>